<evidence type="ECO:0000256" key="4">
    <source>
        <dbReference type="ARBA" id="ARBA00022989"/>
    </source>
</evidence>
<reference evidence="7 8" key="1">
    <citation type="submission" date="2021-08" db="EMBL/GenBank/DDBJ databases">
        <title>Draft genome sequence of Spirulina subsalsa with high tolerance to salinity and hype-accumulation of phycocyanin.</title>
        <authorList>
            <person name="Pei H."/>
            <person name="Jiang L."/>
        </authorList>
    </citation>
    <scope>NUCLEOTIDE SEQUENCE [LARGE SCALE GENOMIC DNA]</scope>
    <source>
        <strain evidence="7 8">FACHB-351</strain>
    </source>
</reference>
<gene>
    <name evidence="7" type="primary">cbiQ</name>
    <name evidence="7" type="ORF">K4A83_09780</name>
</gene>
<evidence type="ECO:0000256" key="5">
    <source>
        <dbReference type="ARBA" id="ARBA00023136"/>
    </source>
</evidence>
<feature type="transmembrane region" description="Helical" evidence="6">
    <location>
        <begin position="101"/>
        <end position="124"/>
    </location>
</feature>
<dbReference type="InterPro" id="IPR012809">
    <property type="entry name" value="ECF_CbiQ"/>
</dbReference>
<dbReference type="PANTHER" id="PTHR34857">
    <property type="entry name" value="SLL0384 PROTEIN"/>
    <property type="match status" value="1"/>
</dbReference>
<evidence type="ECO:0000256" key="2">
    <source>
        <dbReference type="ARBA" id="ARBA00022475"/>
    </source>
</evidence>
<feature type="transmembrane region" description="Helical" evidence="6">
    <location>
        <begin position="20"/>
        <end position="52"/>
    </location>
</feature>
<dbReference type="InterPro" id="IPR051611">
    <property type="entry name" value="ECF_transporter_component"/>
</dbReference>
<dbReference type="Pfam" id="PF02361">
    <property type="entry name" value="CbiQ"/>
    <property type="match status" value="1"/>
</dbReference>
<feature type="transmembrane region" description="Helical" evidence="6">
    <location>
        <begin position="229"/>
        <end position="250"/>
    </location>
</feature>
<dbReference type="NCBIfam" id="TIGR02454">
    <property type="entry name" value="ECF_T_CbiQ"/>
    <property type="match status" value="1"/>
</dbReference>
<keyword evidence="2" id="KW-1003">Cell membrane</keyword>
<evidence type="ECO:0000256" key="3">
    <source>
        <dbReference type="ARBA" id="ARBA00022692"/>
    </source>
</evidence>
<keyword evidence="3 6" id="KW-0812">Transmembrane</keyword>
<sequence>MDRYAHLKSPVHRWQHPPKLLGLLSLIFTFAGVERLQLLPLMVGVTAGLYALSRLPFSFLWGHLRYPGLFIAGVVVFLPLVQGETVIVQWGAVAVRWEGCLTVVLIVTRFVCIVTVSLVLFGTAPFVSSLKAMRSLGLPKLLVDMALLTYRYLEELAEMRLRMQRAMTLRGFRGDRLTKRNLERLADLVGTLLVRSYEQSQRVYQAMILRGYGQPTTEQDQTWQGIHAYSWWGLVLTLVIACSFWIAPLVL</sequence>
<dbReference type="CDD" id="cd16914">
    <property type="entry name" value="EcfT"/>
    <property type="match status" value="1"/>
</dbReference>
<evidence type="ECO:0000256" key="6">
    <source>
        <dbReference type="SAM" id="Phobius"/>
    </source>
</evidence>
<dbReference type="PANTHER" id="PTHR34857:SF2">
    <property type="entry name" value="SLL0384 PROTEIN"/>
    <property type="match status" value="1"/>
</dbReference>
<keyword evidence="4 6" id="KW-1133">Transmembrane helix</keyword>
<comment type="caution">
    <text evidence="7">The sequence shown here is derived from an EMBL/GenBank/DDBJ whole genome shotgun (WGS) entry which is preliminary data.</text>
</comment>
<keyword evidence="8" id="KW-1185">Reference proteome</keyword>
<comment type="subcellular location">
    <subcellularLocation>
        <location evidence="1">Cell membrane</location>
        <topology evidence="1">Multi-pass membrane protein</topology>
    </subcellularLocation>
</comment>
<protein>
    <submittedName>
        <fullName evidence="7">Cobalt ECF transporter T component CbiQ</fullName>
    </submittedName>
</protein>
<evidence type="ECO:0000256" key="1">
    <source>
        <dbReference type="ARBA" id="ARBA00004651"/>
    </source>
</evidence>
<evidence type="ECO:0000313" key="8">
    <source>
        <dbReference type="Proteomes" id="UP001526426"/>
    </source>
</evidence>
<feature type="transmembrane region" description="Helical" evidence="6">
    <location>
        <begin position="64"/>
        <end position="81"/>
    </location>
</feature>
<dbReference type="Proteomes" id="UP001526426">
    <property type="component" value="Unassembled WGS sequence"/>
</dbReference>
<accession>A0ABT3L623</accession>
<organism evidence="7 8">
    <name type="scientific">Spirulina subsalsa FACHB-351</name>
    <dbReference type="NCBI Taxonomy" id="234711"/>
    <lineage>
        <taxon>Bacteria</taxon>
        <taxon>Bacillati</taxon>
        <taxon>Cyanobacteriota</taxon>
        <taxon>Cyanophyceae</taxon>
        <taxon>Spirulinales</taxon>
        <taxon>Spirulinaceae</taxon>
        <taxon>Spirulina</taxon>
    </lineage>
</organism>
<keyword evidence="5 6" id="KW-0472">Membrane</keyword>
<name>A0ABT3L623_9CYAN</name>
<evidence type="ECO:0000313" key="7">
    <source>
        <dbReference type="EMBL" id="MCW6036549.1"/>
    </source>
</evidence>
<dbReference type="EMBL" id="JAIHOM010000039">
    <property type="protein sequence ID" value="MCW6036549.1"/>
    <property type="molecule type" value="Genomic_DNA"/>
</dbReference>
<dbReference type="InterPro" id="IPR003339">
    <property type="entry name" value="ABC/ECF_trnsptr_transmembrane"/>
</dbReference>
<proteinExistence type="predicted"/>